<evidence type="ECO:0000313" key="3">
    <source>
        <dbReference type="EMBL" id="TWP26248.1"/>
    </source>
</evidence>
<feature type="domain" description="Peptidase M14" evidence="2">
    <location>
        <begin position="16"/>
        <end position="346"/>
    </location>
</feature>
<dbReference type="OrthoDB" id="1119199at2"/>
<dbReference type="InterPro" id="IPR000834">
    <property type="entry name" value="Peptidase_M14"/>
</dbReference>
<gene>
    <name evidence="3" type="ORF">ETU09_11175</name>
</gene>
<sequence>MTFNILELDKTFELESNFNCRYLSPTKLHHFLIEYYDKHIDKIGCSELGKPIYKLTLGNGSKNILLWSQMHGNETTGTLSCLDVIKFLAEDSAISKKILEAFTLDFILMLNPDGAEIWTRRNILGIDINRDFLTSSSIEMQLLKKVASSKKYDLAFNLHDQRTIFGVTGKKEPATLAFLSPSESENREITETRKKSMGLIADIYKEISQVIPNKISRFTDEFYPRSVGDNFQKLGIPTILFEGGHYPKDYFRQNTRRYFSLALITALYYATVKNNWEENYEVYETIPKNSTSFYDIIYRNVQLSSINDTKADLGIQYSEEIRKGDTEIIFVAKIEDIGDLSLMHAHKEIDAEGRYLSLPDGKLPKIGILADFKLDEWIISNGKKLEHWV</sequence>
<protein>
    <submittedName>
        <fullName evidence="3">Peptidase M14</fullName>
    </submittedName>
</protein>
<dbReference type="GO" id="GO:0006508">
    <property type="term" value="P:proteolysis"/>
    <property type="evidence" value="ECO:0007669"/>
    <property type="project" value="InterPro"/>
</dbReference>
<proteinExistence type="inferred from homology"/>
<dbReference type="Pfam" id="PF00246">
    <property type="entry name" value="Peptidase_M14"/>
    <property type="match status" value="1"/>
</dbReference>
<organism evidence="3 4">
    <name type="scientific">Apibacter muscae</name>
    <dbReference type="NCBI Taxonomy" id="2509004"/>
    <lineage>
        <taxon>Bacteria</taxon>
        <taxon>Pseudomonadati</taxon>
        <taxon>Bacteroidota</taxon>
        <taxon>Flavobacteriia</taxon>
        <taxon>Flavobacteriales</taxon>
        <taxon>Weeksellaceae</taxon>
        <taxon>Apibacter</taxon>
    </lineage>
</organism>
<evidence type="ECO:0000256" key="1">
    <source>
        <dbReference type="PROSITE-ProRule" id="PRU01379"/>
    </source>
</evidence>
<keyword evidence="4" id="KW-1185">Reference proteome</keyword>
<reference evidence="3 4" key="1">
    <citation type="submission" date="2019-02" db="EMBL/GenBank/DDBJ databases">
        <title>Apibacter muscae sp. nov.: a novel member of the house fly microbiota.</title>
        <authorList>
            <person name="Park R."/>
        </authorList>
    </citation>
    <scope>NUCLEOTIDE SEQUENCE [LARGE SCALE GENOMIC DNA]</scope>
    <source>
        <strain evidence="3 4">AL1</strain>
    </source>
</reference>
<dbReference type="AlphaFoldDB" id="A0A563D7M3"/>
<comment type="similarity">
    <text evidence="1">Belongs to the peptidase M14 family.</text>
</comment>
<name>A0A563D7M3_9FLAO</name>
<dbReference type="Gene3D" id="3.40.630.10">
    <property type="entry name" value="Zn peptidases"/>
    <property type="match status" value="1"/>
</dbReference>
<comment type="caution">
    <text evidence="3">The sequence shown here is derived from an EMBL/GenBank/DDBJ whole genome shotgun (WGS) entry which is preliminary data.</text>
</comment>
<accession>A0A563D7M3</accession>
<evidence type="ECO:0000259" key="2">
    <source>
        <dbReference type="PROSITE" id="PS52035"/>
    </source>
</evidence>
<dbReference type="Proteomes" id="UP000319499">
    <property type="component" value="Unassembled WGS sequence"/>
</dbReference>
<evidence type="ECO:0000313" key="4">
    <source>
        <dbReference type="Proteomes" id="UP000319499"/>
    </source>
</evidence>
<dbReference type="PROSITE" id="PS52035">
    <property type="entry name" value="PEPTIDASE_M14"/>
    <property type="match status" value="1"/>
</dbReference>
<dbReference type="GO" id="GO:0008270">
    <property type="term" value="F:zinc ion binding"/>
    <property type="evidence" value="ECO:0007669"/>
    <property type="project" value="InterPro"/>
</dbReference>
<comment type="caution">
    <text evidence="1">Lacks conserved residue(s) required for the propagation of feature annotation.</text>
</comment>
<dbReference type="RefSeq" id="WP_146293599.1">
    <property type="nucleotide sequence ID" value="NZ_SELH01000026.1"/>
</dbReference>
<dbReference type="SUPFAM" id="SSF53187">
    <property type="entry name" value="Zn-dependent exopeptidases"/>
    <property type="match status" value="1"/>
</dbReference>
<dbReference type="GO" id="GO:0004181">
    <property type="term" value="F:metallocarboxypeptidase activity"/>
    <property type="evidence" value="ECO:0007669"/>
    <property type="project" value="InterPro"/>
</dbReference>
<dbReference type="EMBL" id="SELH01000026">
    <property type="protein sequence ID" value="TWP26248.1"/>
    <property type="molecule type" value="Genomic_DNA"/>
</dbReference>